<dbReference type="InterPro" id="IPR008778">
    <property type="entry name" value="Pirin_C_dom"/>
</dbReference>
<feature type="domain" description="Pirin C-terminal" evidence="5">
    <location>
        <begin position="273"/>
        <end position="327"/>
    </location>
</feature>
<comment type="similarity">
    <text evidence="1 2">Belongs to the pirin family.</text>
</comment>
<feature type="domain" description="Pirin N-terminal" evidence="4">
    <location>
        <begin position="38"/>
        <end position="148"/>
    </location>
</feature>
<proteinExistence type="inferred from homology"/>
<evidence type="ECO:0000259" key="4">
    <source>
        <dbReference type="Pfam" id="PF02678"/>
    </source>
</evidence>
<accession>A0ABP6Z694</accession>
<dbReference type="Pfam" id="PF02678">
    <property type="entry name" value="Pirin"/>
    <property type="match status" value="1"/>
</dbReference>
<dbReference type="InterPro" id="IPR014710">
    <property type="entry name" value="RmlC-like_jellyroll"/>
</dbReference>
<evidence type="ECO:0000256" key="1">
    <source>
        <dbReference type="ARBA" id="ARBA00008416"/>
    </source>
</evidence>
<dbReference type="InterPro" id="IPR011051">
    <property type="entry name" value="RmlC_Cupin_sf"/>
</dbReference>
<evidence type="ECO:0000313" key="7">
    <source>
        <dbReference type="Proteomes" id="UP001501222"/>
    </source>
</evidence>
<dbReference type="PANTHER" id="PTHR13903">
    <property type="entry name" value="PIRIN-RELATED"/>
    <property type="match status" value="1"/>
</dbReference>
<gene>
    <name evidence="6" type="ORF">GCM10022235_84580</name>
</gene>
<dbReference type="Pfam" id="PF05726">
    <property type="entry name" value="Pirin_C"/>
    <property type="match status" value="1"/>
</dbReference>
<dbReference type="Proteomes" id="UP001501222">
    <property type="component" value="Unassembled WGS sequence"/>
</dbReference>
<dbReference type="InterPro" id="IPR012093">
    <property type="entry name" value="Pirin"/>
</dbReference>
<evidence type="ECO:0000313" key="6">
    <source>
        <dbReference type="EMBL" id="GAA3599760.1"/>
    </source>
</evidence>
<reference evidence="7" key="1">
    <citation type="journal article" date="2019" name="Int. J. Syst. Evol. Microbiol.">
        <title>The Global Catalogue of Microorganisms (GCM) 10K type strain sequencing project: providing services to taxonomists for standard genome sequencing and annotation.</title>
        <authorList>
            <consortium name="The Broad Institute Genomics Platform"/>
            <consortium name="The Broad Institute Genome Sequencing Center for Infectious Disease"/>
            <person name="Wu L."/>
            <person name="Ma J."/>
        </authorList>
    </citation>
    <scope>NUCLEOTIDE SEQUENCE [LARGE SCALE GENOMIC DNA]</scope>
    <source>
        <strain evidence="7">JCM 16928</strain>
    </source>
</reference>
<dbReference type="CDD" id="cd02909">
    <property type="entry name" value="cupin_pirin_N"/>
    <property type="match status" value="1"/>
</dbReference>
<dbReference type="RefSeq" id="WP_344850413.1">
    <property type="nucleotide sequence ID" value="NZ_BAABAA010000026.1"/>
</dbReference>
<dbReference type="PANTHER" id="PTHR13903:SF8">
    <property type="entry name" value="PIRIN"/>
    <property type="match status" value="1"/>
</dbReference>
<dbReference type="Gene3D" id="2.60.120.10">
    <property type="entry name" value="Jelly Rolls"/>
    <property type="match status" value="2"/>
</dbReference>
<name>A0ABP6Z694_9ACTN</name>
<organism evidence="6 7">
    <name type="scientific">Kribbella ginsengisoli</name>
    <dbReference type="NCBI Taxonomy" id="363865"/>
    <lineage>
        <taxon>Bacteria</taxon>
        <taxon>Bacillati</taxon>
        <taxon>Actinomycetota</taxon>
        <taxon>Actinomycetes</taxon>
        <taxon>Propionibacteriales</taxon>
        <taxon>Kribbellaceae</taxon>
        <taxon>Kribbella</taxon>
    </lineage>
</organism>
<keyword evidence="7" id="KW-1185">Reference proteome</keyword>
<protein>
    <submittedName>
        <fullName evidence="6">Pirin family protein</fullName>
    </submittedName>
</protein>
<evidence type="ECO:0000256" key="3">
    <source>
        <dbReference type="SAM" id="MobiDB-lite"/>
    </source>
</evidence>
<feature type="region of interest" description="Disordered" evidence="3">
    <location>
        <begin position="337"/>
        <end position="367"/>
    </location>
</feature>
<comment type="caution">
    <text evidence="6">The sequence shown here is derived from an EMBL/GenBank/DDBJ whole genome shotgun (WGS) entry which is preliminary data.</text>
</comment>
<dbReference type="PIRSF" id="PIRSF006232">
    <property type="entry name" value="Pirin"/>
    <property type="match status" value="1"/>
</dbReference>
<evidence type="ECO:0000259" key="5">
    <source>
        <dbReference type="Pfam" id="PF05726"/>
    </source>
</evidence>
<evidence type="ECO:0000256" key="2">
    <source>
        <dbReference type="RuleBase" id="RU003457"/>
    </source>
</evidence>
<dbReference type="EMBL" id="BAABAA010000026">
    <property type="protein sequence ID" value="GAA3599760.1"/>
    <property type="molecule type" value="Genomic_DNA"/>
</dbReference>
<dbReference type="InterPro" id="IPR003829">
    <property type="entry name" value="Pirin_N_dom"/>
</dbReference>
<dbReference type="SUPFAM" id="SSF51182">
    <property type="entry name" value="RmlC-like cupins"/>
    <property type="match status" value="1"/>
</dbReference>
<sequence>MSNLDEHPAEGVCGGEGAEGPVVELLEAREVVLGRTTKVRRLLPNKDRRMVGAWCFVDHYGPDDLTARVDSYDVPGERGMLVPPHPHTSLQTVSWLFEGEIEHRDSVGSHAMVRPGELNIMTAGNGIAHSEVSLPDGPPTLHGAQLWVALPDSQRTTVPPHFNAYADLPELTLDGAHGTVMIGTVAGITSPAPAYTPLVGADLQLEGATTLPLTPAFEYAVLVVAGSLTVSDPTPADPPPADPTAADLTAADLTASDPTVGDRTTAGLTAGFGEMVYLGAGRDDIELTGDARFLLLGGEPFEEQLVMWWNFIGRSHEEIVAARNDWMASIEAQGTDRFPTVPGYDGDALPAPRLPATRLKPRPRSRR</sequence>